<dbReference type="InterPro" id="IPR040359">
    <property type="entry name" value="GDU"/>
</dbReference>
<evidence type="ECO:0000256" key="1">
    <source>
        <dbReference type="ARBA" id="ARBA00004167"/>
    </source>
</evidence>
<keyword evidence="6 9" id="KW-1133">Transmembrane helix</keyword>
<keyword evidence="7 9" id="KW-0472">Membrane</keyword>
<comment type="subcellular location">
    <subcellularLocation>
        <location evidence="1">Membrane</location>
        <topology evidence="1">Single-pass membrane protein</topology>
    </subcellularLocation>
</comment>
<organism evidence="10 11">
    <name type="scientific">Rosa chinensis</name>
    <name type="common">China rose</name>
    <dbReference type="NCBI Taxonomy" id="74649"/>
    <lineage>
        <taxon>Eukaryota</taxon>
        <taxon>Viridiplantae</taxon>
        <taxon>Streptophyta</taxon>
        <taxon>Embryophyta</taxon>
        <taxon>Tracheophyta</taxon>
        <taxon>Spermatophyta</taxon>
        <taxon>Magnoliopsida</taxon>
        <taxon>eudicotyledons</taxon>
        <taxon>Gunneridae</taxon>
        <taxon>Pentapetalae</taxon>
        <taxon>rosids</taxon>
        <taxon>fabids</taxon>
        <taxon>Rosales</taxon>
        <taxon>Rosaceae</taxon>
        <taxon>Rosoideae</taxon>
        <taxon>Rosoideae incertae sedis</taxon>
        <taxon>Rosa</taxon>
    </lineage>
</organism>
<dbReference type="GO" id="GO:0080143">
    <property type="term" value="P:regulation of amino acid export"/>
    <property type="evidence" value="ECO:0007669"/>
    <property type="project" value="InterPro"/>
</dbReference>
<dbReference type="Gramene" id="PRQ53225">
    <property type="protein sequence ID" value="PRQ53225"/>
    <property type="gene ID" value="RchiOBHm_Chr2g0164151"/>
</dbReference>
<feature type="transmembrane region" description="Helical" evidence="9">
    <location>
        <begin position="28"/>
        <end position="51"/>
    </location>
</feature>
<sequence length="119" mass="12919">MRPTSTSSTTSSTTRSALLHPWKSPVPYLFGGLALMLLLIFVALIILLWSYHKSRSSNSSIEEDHEEKPTKAMKNTVFDTDLPKIVVIINAGEDKPTQLATPVASTCSCSCSCSSSDQV</sequence>
<keyword evidence="3" id="KW-0813">Transport</keyword>
<evidence type="ECO:0000256" key="6">
    <source>
        <dbReference type="ARBA" id="ARBA00022989"/>
    </source>
</evidence>
<evidence type="ECO:0000313" key="10">
    <source>
        <dbReference type="EMBL" id="PRQ53225.1"/>
    </source>
</evidence>
<name>A0A2P6S3I3_ROSCH</name>
<evidence type="ECO:0000256" key="9">
    <source>
        <dbReference type="SAM" id="Phobius"/>
    </source>
</evidence>
<comment type="similarity">
    <text evidence="2">Belongs to the GLUTAMINE DUMPER 1 (TC 9.B.60) family.</text>
</comment>
<dbReference type="Proteomes" id="UP000238479">
    <property type="component" value="Chromosome 2"/>
</dbReference>
<comment type="caution">
    <text evidence="10">The sequence shown here is derived from an EMBL/GenBank/DDBJ whole genome shotgun (WGS) entry which is preliminary data.</text>
</comment>
<keyword evidence="4 9" id="KW-0812">Transmembrane</keyword>
<keyword evidence="5" id="KW-0029">Amino-acid transport</keyword>
<accession>A0A2P6S3I3</accession>
<dbReference type="PANTHER" id="PTHR33228">
    <property type="entry name" value="PROTEIN GLUTAMINE DUMPER 4-RELATED"/>
    <property type="match status" value="1"/>
</dbReference>
<evidence type="ECO:0000256" key="2">
    <source>
        <dbReference type="ARBA" id="ARBA00009977"/>
    </source>
</evidence>
<proteinExistence type="inferred from homology"/>
<reference evidence="10 11" key="1">
    <citation type="journal article" date="2018" name="Nat. Genet.">
        <title>The Rosa genome provides new insights in the design of modern roses.</title>
        <authorList>
            <person name="Bendahmane M."/>
        </authorList>
    </citation>
    <scope>NUCLEOTIDE SEQUENCE [LARGE SCALE GENOMIC DNA]</scope>
    <source>
        <strain evidence="11">cv. Old Blush</strain>
    </source>
</reference>
<dbReference type="PANTHER" id="PTHR33228:SF80">
    <property type="entry name" value="PROTEIN, PUTATIVE-RELATED"/>
    <property type="match status" value="1"/>
</dbReference>
<keyword evidence="11" id="KW-1185">Reference proteome</keyword>
<dbReference type="GO" id="GO:0006865">
    <property type="term" value="P:amino acid transport"/>
    <property type="evidence" value="ECO:0007669"/>
    <property type="project" value="UniProtKB-KW"/>
</dbReference>
<feature type="region of interest" description="Disordered" evidence="8">
    <location>
        <begin position="55"/>
        <end position="74"/>
    </location>
</feature>
<evidence type="ECO:0000313" key="11">
    <source>
        <dbReference type="Proteomes" id="UP000238479"/>
    </source>
</evidence>
<evidence type="ECO:0000256" key="8">
    <source>
        <dbReference type="SAM" id="MobiDB-lite"/>
    </source>
</evidence>
<dbReference type="AlphaFoldDB" id="A0A2P6S3I3"/>
<evidence type="ECO:0000256" key="7">
    <source>
        <dbReference type="ARBA" id="ARBA00023136"/>
    </source>
</evidence>
<dbReference type="STRING" id="74649.A0A2P6S3I3"/>
<protein>
    <submittedName>
        <fullName evidence="10">Uncharacterized protein</fullName>
    </submittedName>
</protein>
<gene>
    <name evidence="10" type="ORF">RchiOBHm_Chr2g0164151</name>
</gene>
<dbReference type="GO" id="GO:0016020">
    <property type="term" value="C:membrane"/>
    <property type="evidence" value="ECO:0007669"/>
    <property type="project" value="UniProtKB-SubCell"/>
</dbReference>
<evidence type="ECO:0000256" key="3">
    <source>
        <dbReference type="ARBA" id="ARBA00022448"/>
    </source>
</evidence>
<evidence type="ECO:0000256" key="4">
    <source>
        <dbReference type="ARBA" id="ARBA00022692"/>
    </source>
</evidence>
<dbReference type="OMA" id="YCSCSSE"/>
<evidence type="ECO:0000256" key="5">
    <source>
        <dbReference type="ARBA" id="ARBA00022970"/>
    </source>
</evidence>
<dbReference type="EMBL" id="PDCK01000040">
    <property type="protein sequence ID" value="PRQ53225.1"/>
    <property type="molecule type" value="Genomic_DNA"/>
</dbReference>